<name>A0AAJ0I4F6_9PEZI</name>
<protein>
    <submittedName>
        <fullName evidence="3">Uncharacterized protein</fullName>
    </submittedName>
</protein>
<keyword evidence="4" id="KW-1185">Reference proteome</keyword>
<keyword evidence="2" id="KW-0812">Transmembrane</keyword>
<dbReference type="Proteomes" id="UP001285908">
    <property type="component" value="Unassembled WGS sequence"/>
</dbReference>
<comment type="caution">
    <text evidence="3">The sequence shown here is derived from an EMBL/GenBank/DDBJ whole genome shotgun (WGS) entry which is preliminary data.</text>
</comment>
<dbReference type="EMBL" id="JAULSX010000006">
    <property type="protein sequence ID" value="KAK3489561.1"/>
    <property type="molecule type" value="Genomic_DNA"/>
</dbReference>
<sequence length="118" mass="13367">MSNSSWNIGEVIALSLGVVLIFALCFGFRIWWGRRRDKRRKQQERDGVESSNWSQSIRTMGVKATRKEEETVEDNKEAGMLEDMSEEGMEKVGTVMVVVVVITGQEEEATVAQEVQAR</sequence>
<accession>A0AAJ0I4F6</accession>
<keyword evidence="2" id="KW-1133">Transmembrane helix</keyword>
<evidence type="ECO:0000256" key="2">
    <source>
        <dbReference type="SAM" id="Phobius"/>
    </source>
</evidence>
<evidence type="ECO:0000313" key="4">
    <source>
        <dbReference type="Proteomes" id="UP001285908"/>
    </source>
</evidence>
<reference evidence="3 4" key="1">
    <citation type="journal article" date="2023" name="Mol. Phylogenet. Evol.">
        <title>Genome-scale phylogeny and comparative genomics of the fungal order Sordariales.</title>
        <authorList>
            <person name="Hensen N."/>
            <person name="Bonometti L."/>
            <person name="Westerberg I."/>
            <person name="Brannstrom I.O."/>
            <person name="Guillou S."/>
            <person name="Cros-Aarteil S."/>
            <person name="Calhoun S."/>
            <person name="Haridas S."/>
            <person name="Kuo A."/>
            <person name="Mondo S."/>
            <person name="Pangilinan J."/>
            <person name="Riley R."/>
            <person name="LaButti K."/>
            <person name="Andreopoulos B."/>
            <person name="Lipzen A."/>
            <person name="Chen C."/>
            <person name="Yan M."/>
            <person name="Daum C."/>
            <person name="Ng V."/>
            <person name="Clum A."/>
            <person name="Steindorff A."/>
            <person name="Ohm R.A."/>
            <person name="Martin F."/>
            <person name="Silar P."/>
            <person name="Natvig D.O."/>
            <person name="Lalanne C."/>
            <person name="Gautier V."/>
            <person name="Ament-Velasquez S.L."/>
            <person name="Kruys A."/>
            <person name="Hutchinson M.I."/>
            <person name="Powell A.J."/>
            <person name="Barry K."/>
            <person name="Miller A.N."/>
            <person name="Grigoriev I.V."/>
            <person name="Debuchy R."/>
            <person name="Gladieux P."/>
            <person name="Hiltunen Thoren M."/>
            <person name="Johannesson H."/>
        </authorList>
    </citation>
    <scope>NUCLEOTIDE SEQUENCE [LARGE SCALE GENOMIC DNA]</scope>
    <source>
        <strain evidence="3 4">FGSC 10403</strain>
    </source>
</reference>
<dbReference type="GeneID" id="87877907"/>
<feature type="region of interest" description="Disordered" evidence="1">
    <location>
        <begin position="37"/>
        <end position="85"/>
    </location>
</feature>
<dbReference type="AlphaFoldDB" id="A0AAJ0I4F6"/>
<organism evidence="3 4">
    <name type="scientific">Neurospora hispaniola</name>
    <dbReference type="NCBI Taxonomy" id="588809"/>
    <lineage>
        <taxon>Eukaryota</taxon>
        <taxon>Fungi</taxon>
        <taxon>Dikarya</taxon>
        <taxon>Ascomycota</taxon>
        <taxon>Pezizomycotina</taxon>
        <taxon>Sordariomycetes</taxon>
        <taxon>Sordariomycetidae</taxon>
        <taxon>Sordariales</taxon>
        <taxon>Sordariaceae</taxon>
        <taxon>Neurospora</taxon>
    </lineage>
</organism>
<evidence type="ECO:0000313" key="3">
    <source>
        <dbReference type="EMBL" id="KAK3489561.1"/>
    </source>
</evidence>
<feature type="transmembrane region" description="Helical" evidence="2">
    <location>
        <begin position="12"/>
        <end position="32"/>
    </location>
</feature>
<dbReference type="RefSeq" id="XP_062691268.1">
    <property type="nucleotide sequence ID" value="XM_062840285.1"/>
</dbReference>
<feature type="compositionally biased region" description="Basic and acidic residues" evidence="1">
    <location>
        <begin position="65"/>
        <end position="79"/>
    </location>
</feature>
<gene>
    <name evidence="3" type="ORF">B0T23DRAFT_431010</name>
</gene>
<proteinExistence type="predicted"/>
<feature type="compositionally biased region" description="Polar residues" evidence="1">
    <location>
        <begin position="49"/>
        <end position="58"/>
    </location>
</feature>
<keyword evidence="2" id="KW-0472">Membrane</keyword>
<evidence type="ECO:0000256" key="1">
    <source>
        <dbReference type="SAM" id="MobiDB-lite"/>
    </source>
</evidence>